<dbReference type="InterPro" id="IPR007763">
    <property type="entry name" value="NDUFA12"/>
</dbReference>
<keyword evidence="4" id="KW-1185">Reference proteome</keyword>
<sequence>MSFLRRIVQRLRSPTYYVGRDLEGNHYYEHPSLVNDPRPRRSVKYRDSGDMWTYVGGHRRLAVQWSAWLTHTRPDPPTIEELETDLRRQDRLQRNIALLALRDQEEDSLKRAAQTPSLSAGAPEAPAMLPETPQSKPDNSLPKMASKTNVAEPEAWMPRSATRGSAPQPTAPSEPIAEFPPAPAAEPEPWIPQASARGSPPLQEHPQTDSQTPPSSDPISNAAAAEPWTPRTAPRQ</sequence>
<evidence type="ECO:0000256" key="1">
    <source>
        <dbReference type="ARBA" id="ARBA00007355"/>
    </source>
</evidence>
<feature type="compositionally biased region" description="Polar residues" evidence="2">
    <location>
        <begin position="208"/>
        <end position="219"/>
    </location>
</feature>
<organism evidence="3 4">
    <name type="scientific">Favolaschia claudopus</name>
    <dbReference type="NCBI Taxonomy" id="2862362"/>
    <lineage>
        <taxon>Eukaryota</taxon>
        <taxon>Fungi</taxon>
        <taxon>Dikarya</taxon>
        <taxon>Basidiomycota</taxon>
        <taxon>Agaricomycotina</taxon>
        <taxon>Agaricomycetes</taxon>
        <taxon>Agaricomycetidae</taxon>
        <taxon>Agaricales</taxon>
        <taxon>Marasmiineae</taxon>
        <taxon>Mycenaceae</taxon>
        <taxon>Favolaschia</taxon>
    </lineage>
</organism>
<evidence type="ECO:0000256" key="2">
    <source>
        <dbReference type="SAM" id="MobiDB-lite"/>
    </source>
</evidence>
<dbReference type="Proteomes" id="UP001362999">
    <property type="component" value="Unassembled WGS sequence"/>
</dbReference>
<evidence type="ECO:0000313" key="3">
    <source>
        <dbReference type="EMBL" id="KAK7044638.1"/>
    </source>
</evidence>
<name>A0AAW0CZI3_9AGAR</name>
<feature type="region of interest" description="Disordered" evidence="2">
    <location>
        <begin position="106"/>
        <end position="236"/>
    </location>
</feature>
<dbReference type="EMBL" id="JAWWNJ010000011">
    <property type="protein sequence ID" value="KAK7044638.1"/>
    <property type="molecule type" value="Genomic_DNA"/>
</dbReference>
<dbReference type="PANTHER" id="PTHR32470">
    <property type="entry name" value="ADH DEHYDROGENASE [UBIQUINONE] 1 ALPHA SUBCOMPLEX ASSEMBLY FACTOR 2"/>
    <property type="match status" value="1"/>
</dbReference>
<gene>
    <name evidence="3" type="ORF">R3P38DRAFT_171344</name>
</gene>
<dbReference type="GO" id="GO:0005739">
    <property type="term" value="C:mitochondrion"/>
    <property type="evidence" value="ECO:0007669"/>
    <property type="project" value="TreeGrafter"/>
</dbReference>
<dbReference type="Pfam" id="PF05071">
    <property type="entry name" value="NDUFA12"/>
    <property type="match status" value="1"/>
</dbReference>
<dbReference type="GO" id="GO:0045271">
    <property type="term" value="C:respiratory chain complex I"/>
    <property type="evidence" value="ECO:0007669"/>
    <property type="project" value="InterPro"/>
</dbReference>
<evidence type="ECO:0008006" key="5">
    <source>
        <dbReference type="Google" id="ProtNLM"/>
    </source>
</evidence>
<comment type="similarity">
    <text evidence="1">Belongs to the complex I NDUFA12 subunit family.</text>
</comment>
<protein>
    <recommendedName>
        <fullName evidence="5">NADH dehydrogenase [ubiquinone] 1 alpha subcomplex subunit</fullName>
    </recommendedName>
</protein>
<feature type="compositionally biased region" description="Pro residues" evidence="2">
    <location>
        <begin position="178"/>
        <end position="190"/>
    </location>
</feature>
<comment type="caution">
    <text evidence="3">The sequence shown here is derived from an EMBL/GenBank/DDBJ whole genome shotgun (WGS) entry which is preliminary data.</text>
</comment>
<evidence type="ECO:0000313" key="4">
    <source>
        <dbReference type="Proteomes" id="UP001362999"/>
    </source>
</evidence>
<dbReference type="InterPro" id="IPR052618">
    <property type="entry name" value="ComplexI_NDUFA12"/>
</dbReference>
<dbReference type="AlphaFoldDB" id="A0AAW0CZI3"/>
<accession>A0AAW0CZI3</accession>
<dbReference type="GO" id="GO:0032981">
    <property type="term" value="P:mitochondrial respiratory chain complex I assembly"/>
    <property type="evidence" value="ECO:0007669"/>
    <property type="project" value="TreeGrafter"/>
</dbReference>
<reference evidence="3 4" key="1">
    <citation type="journal article" date="2024" name="J Genomics">
        <title>Draft genome sequencing and assembly of Favolaschia claudopus CIRM-BRFM 2984 isolated from oak limbs.</title>
        <authorList>
            <person name="Navarro D."/>
            <person name="Drula E."/>
            <person name="Chaduli D."/>
            <person name="Cazenave R."/>
            <person name="Ahrendt S."/>
            <person name="Wang J."/>
            <person name="Lipzen A."/>
            <person name="Daum C."/>
            <person name="Barry K."/>
            <person name="Grigoriev I.V."/>
            <person name="Favel A."/>
            <person name="Rosso M.N."/>
            <person name="Martin F."/>
        </authorList>
    </citation>
    <scope>NUCLEOTIDE SEQUENCE [LARGE SCALE GENOMIC DNA]</scope>
    <source>
        <strain evidence="3 4">CIRM-BRFM 2984</strain>
    </source>
</reference>
<dbReference type="PANTHER" id="PTHR32470:SF2">
    <property type="entry name" value="NADH DEHYDROGENASE [UBIQUINONE] 1 ALPHA SUBCOMPLEX ASSEMBLY FACTOR 2"/>
    <property type="match status" value="1"/>
</dbReference>
<proteinExistence type="inferred from homology"/>